<evidence type="ECO:0000256" key="1">
    <source>
        <dbReference type="SAM" id="MobiDB-lite"/>
    </source>
</evidence>
<name>A0AAU2K170_9ACTN</name>
<accession>A0AAU2K170</accession>
<organism evidence="2">
    <name type="scientific">Streptomyces sp. NBC_00049</name>
    <dbReference type="NCBI Taxonomy" id="2903617"/>
    <lineage>
        <taxon>Bacteria</taxon>
        <taxon>Bacillati</taxon>
        <taxon>Actinomycetota</taxon>
        <taxon>Actinomycetes</taxon>
        <taxon>Kitasatosporales</taxon>
        <taxon>Streptomycetaceae</taxon>
        <taxon>Streptomyces</taxon>
    </lineage>
</organism>
<reference evidence="2" key="1">
    <citation type="submission" date="2022-10" db="EMBL/GenBank/DDBJ databases">
        <title>The complete genomes of actinobacterial strains from the NBC collection.</title>
        <authorList>
            <person name="Joergensen T.S."/>
            <person name="Alvarez Arevalo M."/>
            <person name="Sterndorff E.B."/>
            <person name="Faurdal D."/>
            <person name="Vuksanovic O."/>
            <person name="Mourched A.-S."/>
            <person name="Charusanti P."/>
            <person name="Shaw S."/>
            <person name="Blin K."/>
            <person name="Weber T."/>
        </authorList>
    </citation>
    <scope>NUCLEOTIDE SEQUENCE</scope>
    <source>
        <strain evidence="2">NBC_00049</strain>
    </source>
</reference>
<dbReference type="EMBL" id="CP108264">
    <property type="protein sequence ID" value="WTU77813.1"/>
    <property type="molecule type" value="Genomic_DNA"/>
</dbReference>
<sequence>MHCTTGYGPTPLSVGRAGPLGRAHRPRASSAGVRWMDSVSVPWASDPYDLAPAADGRE</sequence>
<dbReference type="AlphaFoldDB" id="A0AAU2K170"/>
<feature type="region of interest" description="Disordered" evidence="1">
    <location>
        <begin position="1"/>
        <end position="31"/>
    </location>
</feature>
<evidence type="ECO:0000313" key="2">
    <source>
        <dbReference type="EMBL" id="WTU77813.1"/>
    </source>
</evidence>
<proteinExistence type="predicted"/>
<protein>
    <submittedName>
        <fullName evidence="2">Uncharacterized protein</fullName>
    </submittedName>
</protein>
<gene>
    <name evidence="2" type="ORF">OG327_33410</name>
</gene>